<feature type="transmembrane region" description="Helical" evidence="1">
    <location>
        <begin position="100"/>
        <end position="120"/>
    </location>
</feature>
<reference evidence="3 4" key="1">
    <citation type="submission" date="2022-06" db="EMBL/GenBank/DDBJ databases">
        <title>Haloarcula sp. a new haloarchaeum isolate from saline soil.</title>
        <authorList>
            <person name="Strakova D."/>
            <person name="Galisteo C."/>
            <person name="Sanchez-Porro C."/>
            <person name="Ventosa A."/>
        </authorList>
    </citation>
    <scope>NUCLEOTIDE SEQUENCE [LARGE SCALE GENOMIC DNA]</scope>
    <source>
        <strain evidence="3 4">S1CR25-12</strain>
    </source>
</reference>
<dbReference type="InterPro" id="IPR038731">
    <property type="entry name" value="RgtA/B/C-like"/>
</dbReference>
<feature type="transmembrane region" description="Helical" evidence="1">
    <location>
        <begin position="153"/>
        <end position="170"/>
    </location>
</feature>
<comment type="caution">
    <text evidence="3">The sequence shown here is derived from an EMBL/GenBank/DDBJ whole genome shotgun (WGS) entry which is preliminary data.</text>
</comment>
<dbReference type="EMBL" id="JAMQON010000001">
    <property type="protein sequence ID" value="MDS0259161.1"/>
    <property type="molecule type" value="Genomic_DNA"/>
</dbReference>
<protein>
    <submittedName>
        <fullName evidence="3">TIGR03663 family protein</fullName>
    </submittedName>
</protein>
<dbReference type="NCBIfam" id="TIGR03663">
    <property type="entry name" value="flippase activity-associated protein Agl23"/>
    <property type="match status" value="1"/>
</dbReference>
<feature type="transmembrane region" description="Helical" evidence="1">
    <location>
        <begin position="395"/>
        <end position="413"/>
    </location>
</feature>
<dbReference type="Pfam" id="PF13231">
    <property type="entry name" value="PMT_2"/>
    <property type="match status" value="1"/>
</dbReference>
<dbReference type="PANTHER" id="PTHR41710:SF2">
    <property type="entry name" value="GLYCOSYL TRANSFERASE FAMILY 39_83 DOMAIN-CONTAINING PROTEIN"/>
    <property type="match status" value="1"/>
</dbReference>
<sequence>MATSSGVVPALQQFRRRGESWLRTDEYATVKLVVGITLLGLVLRLLFLGARPAHFDEGRVAYWAWHFGDSGSFAYRYIIHGPFIQHVDRWVFALIGPSDFAMRLPVAVVGGLLPLSALLFRRHLSRSEIVALAVLFTADPVLLYYSRFMRSDVLVAAFMFTAFGLLVRLYDTRNARYMYAAAVFLALGFASKENALVYVVTWLGATGLLLAKLLVLPNGFRDAILFITDTPSAEAIRDRVVGRVRGDVKRVVGLVRSFRARHDAAWRVAGGYVGHIVLALLCFGFVSLFFYAPRGAGVAGIEHPPVAATAPGYVGFWEGITNPSLFGQLLGTTTERVVDQWGNWLEPAEGKSFDSYLSHFWVFVDALLVGSRAVAVLAGLGYALDRLGYTPPRHLIPFTFYAGFVSVFGYPLGTDIGAPWIAAHAIVPLAVPAAVALAAVFRWGSQALAAGDINRLGSATIVLVLLSALVAQSAVGLVYTNTTQDGNPLVQYAQPNEELKGELEEMNRLAAAHSGDSDVLVYYGESGGQHDNVNAYVGPNRDEWDESWWNNQPTCMMWYNSLPLPWYFAAGDMDVNCENNERNLESIVRNDPPPVLITQNFDPTVPRAQLEAADYDGDTYRMRTTGQRNRFTVWTNEAYVGNGTAQ</sequence>
<feature type="transmembrane region" description="Helical" evidence="1">
    <location>
        <begin position="269"/>
        <end position="292"/>
    </location>
</feature>
<dbReference type="PANTHER" id="PTHR41710">
    <property type="entry name" value="GLYCOSYL TRANSFERASE, FAMILY 39"/>
    <property type="match status" value="1"/>
</dbReference>
<evidence type="ECO:0000259" key="2">
    <source>
        <dbReference type="Pfam" id="PF13231"/>
    </source>
</evidence>
<keyword evidence="4" id="KW-1185">Reference proteome</keyword>
<feature type="domain" description="Glycosyltransferase RgtA/B/C/D-like" evidence="2">
    <location>
        <begin position="80"/>
        <end position="204"/>
    </location>
</feature>
<proteinExistence type="predicted"/>
<dbReference type="RefSeq" id="WP_310918749.1">
    <property type="nucleotide sequence ID" value="NZ_JAMQON010000001.1"/>
</dbReference>
<feature type="transmembrane region" description="Helical" evidence="1">
    <location>
        <begin position="196"/>
        <end position="215"/>
    </location>
</feature>
<dbReference type="Proteomes" id="UP001259659">
    <property type="component" value="Unassembled WGS sequence"/>
</dbReference>
<keyword evidence="1" id="KW-1133">Transmembrane helix</keyword>
<evidence type="ECO:0000313" key="4">
    <source>
        <dbReference type="Proteomes" id="UP001259659"/>
    </source>
</evidence>
<dbReference type="InterPro" id="IPR019962">
    <property type="entry name" value="CHP03663"/>
</dbReference>
<dbReference type="PIRSF" id="PIRSF030218">
    <property type="entry name" value="Mannosyltr_MA4085_prd"/>
    <property type="match status" value="1"/>
</dbReference>
<feature type="transmembrane region" description="Helical" evidence="1">
    <location>
        <begin position="129"/>
        <end position="147"/>
    </location>
</feature>
<name>A0ABU2FBQ0_9EURY</name>
<evidence type="ECO:0000256" key="1">
    <source>
        <dbReference type="SAM" id="Phobius"/>
    </source>
</evidence>
<feature type="transmembrane region" description="Helical" evidence="1">
    <location>
        <begin position="175"/>
        <end position="190"/>
    </location>
</feature>
<dbReference type="InterPro" id="IPR016950">
    <property type="entry name" value="Manno-Trfase_MA4085_prd"/>
</dbReference>
<evidence type="ECO:0000313" key="3">
    <source>
        <dbReference type="EMBL" id="MDS0259161.1"/>
    </source>
</evidence>
<keyword evidence="1" id="KW-0472">Membrane</keyword>
<feature type="transmembrane region" description="Helical" evidence="1">
    <location>
        <begin position="27"/>
        <end position="48"/>
    </location>
</feature>
<feature type="transmembrane region" description="Helical" evidence="1">
    <location>
        <begin position="456"/>
        <end position="479"/>
    </location>
</feature>
<organism evidence="3 4">
    <name type="scientific">Haloarcula saliterrae</name>
    <dbReference type="NCBI Taxonomy" id="2950534"/>
    <lineage>
        <taxon>Archaea</taxon>
        <taxon>Methanobacteriati</taxon>
        <taxon>Methanobacteriota</taxon>
        <taxon>Stenosarchaea group</taxon>
        <taxon>Halobacteria</taxon>
        <taxon>Halobacteriales</taxon>
        <taxon>Haloarculaceae</taxon>
        <taxon>Haloarcula</taxon>
    </lineage>
</organism>
<gene>
    <name evidence="3" type="ORF">NDI56_07120</name>
</gene>
<keyword evidence="1" id="KW-0812">Transmembrane</keyword>
<feature type="transmembrane region" description="Helical" evidence="1">
    <location>
        <begin position="419"/>
        <end position="444"/>
    </location>
</feature>
<accession>A0ABU2FBQ0</accession>
<feature type="transmembrane region" description="Helical" evidence="1">
    <location>
        <begin position="360"/>
        <end position="383"/>
    </location>
</feature>